<evidence type="ECO:0000256" key="9">
    <source>
        <dbReference type="ARBA" id="ARBA00023118"/>
    </source>
</evidence>
<keyword evidence="5" id="KW-0547">Nucleotide-binding</keyword>
<evidence type="ECO:0000256" key="6">
    <source>
        <dbReference type="ARBA" id="ARBA00022801"/>
    </source>
</evidence>
<dbReference type="InterPro" id="IPR006474">
    <property type="entry name" value="Helicase_Cas3_CRISPR-ass_core"/>
</dbReference>
<keyword evidence="6" id="KW-0378">Hydrolase</keyword>
<keyword evidence="8" id="KW-0067">ATP-binding</keyword>
<name>A0A386H3E5_9CLOT</name>
<dbReference type="CDD" id="cd09641">
    <property type="entry name" value="Cas3''_I"/>
    <property type="match status" value="1"/>
</dbReference>
<evidence type="ECO:0000256" key="1">
    <source>
        <dbReference type="ARBA" id="ARBA00006847"/>
    </source>
</evidence>
<evidence type="ECO:0000256" key="8">
    <source>
        <dbReference type="ARBA" id="ARBA00022840"/>
    </source>
</evidence>
<evidence type="ECO:0000313" key="11">
    <source>
        <dbReference type="EMBL" id="AYD40186.1"/>
    </source>
</evidence>
<evidence type="ECO:0000256" key="4">
    <source>
        <dbReference type="ARBA" id="ARBA00022723"/>
    </source>
</evidence>
<proteinExistence type="inferred from homology"/>
<dbReference type="InterPro" id="IPR006483">
    <property type="entry name" value="CRISPR-assoc_Cas3_HD"/>
</dbReference>
<dbReference type="AlphaFoldDB" id="A0A386H3E5"/>
<evidence type="ECO:0000256" key="3">
    <source>
        <dbReference type="ARBA" id="ARBA00022722"/>
    </source>
</evidence>
<evidence type="ECO:0000259" key="10">
    <source>
        <dbReference type="PROSITE" id="PS51643"/>
    </source>
</evidence>
<evidence type="ECO:0000256" key="2">
    <source>
        <dbReference type="ARBA" id="ARBA00009046"/>
    </source>
</evidence>
<dbReference type="SMART" id="SM00487">
    <property type="entry name" value="DEXDc"/>
    <property type="match status" value="1"/>
</dbReference>
<protein>
    <submittedName>
        <fullName evidence="11">CRISPR-associated helicase Cas3</fullName>
    </submittedName>
</protein>
<dbReference type="SUPFAM" id="SSF109604">
    <property type="entry name" value="HD-domain/PDEase-like"/>
    <property type="match status" value="1"/>
</dbReference>
<evidence type="ECO:0000256" key="7">
    <source>
        <dbReference type="ARBA" id="ARBA00022806"/>
    </source>
</evidence>
<keyword evidence="7" id="KW-0347">Helicase</keyword>
<gene>
    <name evidence="11" type="primary">cas3</name>
    <name evidence="11" type="ORF">D4Z93_06490</name>
</gene>
<evidence type="ECO:0000313" key="12">
    <source>
        <dbReference type="Proteomes" id="UP000266301"/>
    </source>
</evidence>
<dbReference type="PROSITE" id="PS51643">
    <property type="entry name" value="HD_CAS3"/>
    <property type="match status" value="1"/>
</dbReference>
<dbReference type="Proteomes" id="UP000266301">
    <property type="component" value="Chromosome"/>
</dbReference>
<feature type="domain" description="HD Cas3-type" evidence="10">
    <location>
        <begin position="8"/>
        <end position="195"/>
    </location>
</feature>
<dbReference type="OrthoDB" id="9810236at2"/>
<dbReference type="GO" id="GO:0016787">
    <property type="term" value="F:hydrolase activity"/>
    <property type="evidence" value="ECO:0007669"/>
    <property type="project" value="UniProtKB-KW"/>
</dbReference>
<dbReference type="InterPro" id="IPR038257">
    <property type="entry name" value="CRISPR-assoc_Cas3_HD_sf"/>
</dbReference>
<accession>A0A386H3E5</accession>
<keyword evidence="12" id="KW-1185">Reference proteome</keyword>
<dbReference type="KEGG" id="cfer:D4Z93_06490"/>
<dbReference type="InterPro" id="IPR011545">
    <property type="entry name" value="DEAD/DEAH_box_helicase_dom"/>
</dbReference>
<dbReference type="GO" id="GO:0005829">
    <property type="term" value="C:cytosol"/>
    <property type="evidence" value="ECO:0007669"/>
    <property type="project" value="TreeGrafter"/>
</dbReference>
<dbReference type="InterPro" id="IPR050079">
    <property type="entry name" value="DEAD_box_RNA_helicase"/>
</dbReference>
<dbReference type="EMBL" id="CP032416">
    <property type="protein sequence ID" value="AYD40186.1"/>
    <property type="molecule type" value="Genomic_DNA"/>
</dbReference>
<sequence>MINYYIAKTKPKETIMEHTDNLIKQFQKLKKLYPNINYVDWDMLKIACLYHDLGKMNTKFQLKLMSKLEMKNDLKDDFPDIEEIPHGYLSPAFLPYKELKEKYNIDQIRILYQSIYYHHNRKSLNNSEELQKIIQYDLSKYVKDFKYGKIRKLRKLYKNYVRFVIGNARIPNDDKDEIVYQYIMTKGLLNKIDFAASASINIEEKNTNLYEKTLAYLKKDNHEPNELQEYLIDNQDKSNIIVASTGIGKTEAALFWIGNNKGFFTLPLKVSINAIYDRVVGKIRFLKKKTGLLHSDTSSEYIKRDKENKFDIEYYDKTRQLSLPLTVCTLDQLIDFVFMYEGYELKLATLAYSKLIIDEIQMYNPELVAYLIIALHKIIQLGGKFTIVTATFPPVFEYFMEKLKIDFNKPQPFYKKVNGKVQLRHKIEILEEDINTELIKNNCMDKKVLIIVNTVYKAQEIYDKLKIQLKGKLQYDKINLLHSKFIKKDRTIKEDQIFEMGKLENKDTGIWIATQVVEASLDIDFDVLYTELSDICGLLQRMGRVYRNRELKDGHINVYIYIGNKKRTSGINTSNKSVIDSDIFDLSKKAIKNYNMQELDEEKKMKLVEEVYSVKNLKDKKYFDKILETIKTIQYIKPYEVHKSDISLREIETRVVIPESIFIKNKSFINDNIEVMNNSKEYSEKLIAKNNIKNITLSIQGYEYQWAIKNLFVNTEKVKLDDYNEIPVIRFNYTYEKGLEKPKNVKSFDDEDQII</sequence>
<dbReference type="GO" id="GO:0004518">
    <property type="term" value="F:nuclease activity"/>
    <property type="evidence" value="ECO:0007669"/>
    <property type="project" value="UniProtKB-KW"/>
</dbReference>
<dbReference type="GO" id="GO:0003676">
    <property type="term" value="F:nucleic acid binding"/>
    <property type="evidence" value="ECO:0007669"/>
    <property type="project" value="InterPro"/>
</dbReference>
<reference evidence="11 12" key="1">
    <citation type="journal article" date="2019" name="Int. J. Syst. Evol. Microbiol.">
        <title>Clostridium fermenticellae sp. nov., isolated from the mud in a fermentation cellar for the production of the Chinese liquor, baijiu.</title>
        <authorList>
            <person name="Xu P.X."/>
            <person name="Chai L.J."/>
            <person name="Qiu T."/>
            <person name="Zhang X.J."/>
            <person name="Lu Z.M."/>
            <person name="Xiao C."/>
            <person name="Wang S.T."/>
            <person name="Shen C.H."/>
            <person name="Shi J.S."/>
            <person name="Xu Z.H."/>
        </authorList>
    </citation>
    <scope>NUCLEOTIDE SEQUENCE [LARGE SCALE GENOMIC DNA]</scope>
    <source>
        <strain evidence="11 12">JN500901</strain>
    </source>
</reference>
<dbReference type="SUPFAM" id="SSF52540">
    <property type="entry name" value="P-loop containing nucleoside triphosphate hydrolases"/>
    <property type="match status" value="1"/>
</dbReference>
<dbReference type="InterPro" id="IPR014001">
    <property type="entry name" value="Helicase_ATP-bd"/>
</dbReference>
<dbReference type="PANTHER" id="PTHR47959:SF16">
    <property type="entry name" value="CRISPR-ASSOCIATED NUCLEASE_HELICASE CAS3-RELATED"/>
    <property type="match status" value="1"/>
</dbReference>
<dbReference type="GO" id="GO:0051607">
    <property type="term" value="P:defense response to virus"/>
    <property type="evidence" value="ECO:0007669"/>
    <property type="project" value="UniProtKB-KW"/>
</dbReference>
<organism evidence="11 12">
    <name type="scientific">Clostridium fermenticellae</name>
    <dbReference type="NCBI Taxonomy" id="2068654"/>
    <lineage>
        <taxon>Bacteria</taxon>
        <taxon>Bacillati</taxon>
        <taxon>Bacillota</taxon>
        <taxon>Clostridia</taxon>
        <taxon>Eubacteriales</taxon>
        <taxon>Clostridiaceae</taxon>
        <taxon>Clostridium</taxon>
    </lineage>
</organism>
<comment type="similarity">
    <text evidence="1">In the N-terminal section; belongs to the CRISPR-associated nuclease Cas3-HD family.</text>
</comment>
<dbReference type="NCBIfam" id="TIGR01587">
    <property type="entry name" value="cas3_core"/>
    <property type="match status" value="1"/>
</dbReference>
<dbReference type="GO" id="GO:0046872">
    <property type="term" value="F:metal ion binding"/>
    <property type="evidence" value="ECO:0007669"/>
    <property type="project" value="UniProtKB-KW"/>
</dbReference>
<dbReference type="Gene3D" id="1.10.3210.30">
    <property type="match status" value="1"/>
</dbReference>
<dbReference type="Pfam" id="PF00270">
    <property type="entry name" value="DEAD"/>
    <property type="match status" value="1"/>
</dbReference>
<dbReference type="InterPro" id="IPR027417">
    <property type="entry name" value="P-loop_NTPase"/>
</dbReference>
<evidence type="ECO:0000256" key="5">
    <source>
        <dbReference type="ARBA" id="ARBA00022741"/>
    </source>
</evidence>
<dbReference type="Gene3D" id="3.40.50.300">
    <property type="entry name" value="P-loop containing nucleotide triphosphate hydrolases"/>
    <property type="match status" value="2"/>
</dbReference>
<dbReference type="GO" id="GO:0005524">
    <property type="term" value="F:ATP binding"/>
    <property type="evidence" value="ECO:0007669"/>
    <property type="project" value="UniProtKB-KW"/>
</dbReference>
<keyword evidence="3" id="KW-0540">Nuclease</keyword>
<dbReference type="RefSeq" id="WP_119971520.1">
    <property type="nucleotide sequence ID" value="NZ_CP032416.1"/>
</dbReference>
<keyword evidence="4" id="KW-0479">Metal-binding</keyword>
<dbReference type="PANTHER" id="PTHR47959">
    <property type="entry name" value="ATP-DEPENDENT RNA HELICASE RHLE-RELATED"/>
    <property type="match status" value="1"/>
</dbReference>
<dbReference type="NCBIfam" id="TIGR01596">
    <property type="entry name" value="cas3_HD"/>
    <property type="match status" value="1"/>
</dbReference>
<dbReference type="Pfam" id="PF22590">
    <property type="entry name" value="Cas3-like_C_2"/>
    <property type="match status" value="1"/>
</dbReference>
<comment type="similarity">
    <text evidence="2">In the central section; belongs to the CRISPR-associated helicase Cas3 family.</text>
</comment>
<dbReference type="Pfam" id="PF18019">
    <property type="entry name" value="Cas3_HD"/>
    <property type="match status" value="1"/>
</dbReference>
<dbReference type="GO" id="GO:0003724">
    <property type="term" value="F:RNA helicase activity"/>
    <property type="evidence" value="ECO:0007669"/>
    <property type="project" value="TreeGrafter"/>
</dbReference>
<dbReference type="InterPro" id="IPR054712">
    <property type="entry name" value="Cas3-like_dom"/>
</dbReference>
<keyword evidence="9" id="KW-0051">Antiviral defense</keyword>